<evidence type="ECO:0000313" key="2">
    <source>
        <dbReference type="Proteomes" id="UP000007963"/>
    </source>
</evidence>
<organism evidence="1 2">
    <name type="scientific">Aspergillus terreus (strain NIH 2624 / FGSC A1156)</name>
    <dbReference type="NCBI Taxonomy" id="341663"/>
    <lineage>
        <taxon>Eukaryota</taxon>
        <taxon>Fungi</taxon>
        <taxon>Dikarya</taxon>
        <taxon>Ascomycota</taxon>
        <taxon>Pezizomycotina</taxon>
        <taxon>Eurotiomycetes</taxon>
        <taxon>Eurotiomycetidae</taxon>
        <taxon>Eurotiales</taxon>
        <taxon>Aspergillaceae</taxon>
        <taxon>Aspergillus</taxon>
        <taxon>Aspergillus subgen. Circumdati</taxon>
    </lineage>
</organism>
<dbReference type="PROSITE" id="PS51257">
    <property type="entry name" value="PROKAR_LIPOPROTEIN"/>
    <property type="match status" value="1"/>
</dbReference>
<sequence>MRRHLSGTTCTFTRKYRLVNCCGTAGTACCTYIKTSNGLWDLQQLSNNSRHTIRRLKEHGKIFIFQPIKDSTISGRIFLLATEYVLGMHAVRVGYNPQVKFYVFFNLRGGAQTRAGPTSSSRTRSPLWVAVRVNHPRPKWTTTMDLLIENEFSFQRGPIKASVKV</sequence>
<dbReference type="RefSeq" id="XP_001217642.1">
    <property type="nucleotide sequence ID" value="XM_001217641.1"/>
</dbReference>
<accession>Q0CBB4</accession>
<reference evidence="2" key="1">
    <citation type="submission" date="2005-09" db="EMBL/GenBank/DDBJ databases">
        <title>Annotation of the Aspergillus terreus NIH2624 genome.</title>
        <authorList>
            <person name="Birren B.W."/>
            <person name="Lander E.S."/>
            <person name="Galagan J.E."/>
            <person name="Nusbaum C."/>
            <person name="Devon K."/>
            <person name="Henn M."/>
            <person name="Ma L.-J."/>
            <person name="Jaffe D.B."/>
            <person name="Butler J."/>
            <person name="Alvarez P."/>
            <person name="Gnerre S."/>
            <person name="Grabherr M."/>
            <person name="Kleber M."/>
            <person name="Mauceli E.W."/>
            <person name="Brockman W."/>
            <person name="Rounsley S."/>
            <person name="Young S.K."/>
            <person name="LaButti K."/>
            <person name="Pushparaj V."/>
            <person name="DeCaprio D."/>
            <person name="Crawford M."/>
            <person name="Koehrsen M."/>
            <person name="Engels R."/>
            <person name="Montgomery P."/>
            <person name="Pearson M."/>
            <person name="Howarth C."/>
            <person name="Larson L."/>
            <person name="Luoma S."/>
            <person name="White J."/>
            <person name="Alvarado L."/>
            <person name="Kodira C.D."/>
            <person name="Zeng Q."/>
            <person name="Oleary S."/>
            <person name="Yandava C."/>
            <person name="Denning D.W."/>
            <person name="Nierman W.C."/>
            <person name="Milne T."/>
            <person name="Madden K."/>
        </authorList>
    </citation>
    <scope>NUCLEOTIDE SEQUENCE [LARGE SCALE GENOMIC DNA]</scope>
    <source>
        <strain evidence="2">NIH 2624 / FGSC A1156</strain>
    </source>
</reference>
<evidence type="ECO:0000313" key="1">
    <source>
        <dbReference type="EMBL" id="EAU30157.1"/>
    </source>
</evidence>
<dbReference type="EMBL" id="CH476607">
    <property type="protein sequence ID" value="EAU30157.1"/>
    <property type="molecule type" value="Genomic_DNA"/>
</dbReference>
<protein>
    <submittedName>
        <fullName evidence="1">Uncharacterized protein</fullName>
    </submittedName>
</protein>
<dbReference type="Proteomes" id="UP000007963">
    <property type="component" value="Unassembled WGS sequence"/>
</dbReference>
<dbReference type="GeneID" id="4353932"/>
<proteinExistence type="predicted"/>
<dbReference type="AlphaFoldDB" id="Q0CBB4"/>
<dbReference type="HOGENOM" id="CLU_1610409_0_0_1"/>
<gene>
    <name evidence="1" type="ORF">ATEG_09020</name>
</gene>
<name>Q0CBB4_ASPTN</name>
<dbReference type="VEuPathDB" id="FungiDB:ATEG_09020"/>